<dbReference type="AlphaFoldDB" id="A0A9D1UCH8"/>
<reference evidence="3" key="1">
    <citation type="journal article" date="2021" name="PeerJ">
        <title>Extensive microbial diversity within the chicken gut microbiome revealed by metagenomics and culture.</title>
        <authorList>
            <person name="Gilroy R."/>
            <person name="Ravi A."/>
            <person name="Getino M."/>
            <person name="Pursley I."/>
            <person name="Horton D.L."/>
            <person name="Alikhan N.F."/>
            <person name="Baker D."/>
            <person name="Gharbi K."/>
            <person name="Hall N."/>
            <person name="Watson M."/>
            <person name="Adriaenssens E.M."/>
            <person name="Foster-Nyarko E."/>
            <person name="Jarju S."/>
            <person name="Secka A."/>
            <person name="Antonio M."/>
            <person name="Oren A."/>
            <person name="Chaudhuri R.R."/>
            <person name="La Ragione R."/>
            <person name="Hildebrand F."/>
            <person name="Pallen M.J."/>
        </authorList>
    </citation>
    <scope>NUCLEOTIDE SEQUENCE</scope>
    <source>
        <strain evidence="3">ChiSxjej1B13-11762</strain>
    </source>
</reference>
<evidence type="ECO:0000313" key="3">
    <source>
        <dbReference type="EMBL" id="HIW82844.1"/>
    </source>
</evidence>
<evidence type="ECO:0000256" key="1">
    <source>
        <dbReference type="SAM" id="MobiDB-lite"/>
    </source>
</evidence>
<feature type="region of interest" description="Disordered" evidence="1">
    <location>
        <begin position="125"/>
        <end position="183"/>
    </location>
</feature>
<evidence type="ECO:0000313" key="4">
    <source>
        <dbReference type="Proteomes" id="UP000824263"/>
    </source>
</evidence>
<dbReference type="Proteomes" id="UP000824263">
    <property type="component" value="Unassembled WGS sequence"/>
</dbReference>
<evidence type="ECO:0000259" key="2">
    <source>
        <dbReference type="Pfam" id="PF19623"/>
    </source>
</evidence>
<sequence>MKQFIRYLYEYEQGRRIRNVGFVRVEQTEEETVVHIHGKGLRIAGTRRLMVYLFYETGETCVGIPQGEIENVNPAVNYRLRYTGEDTGEPENYPRIDGVILESEGQRRYAAVWDDMPVDVNHMTVWEKKEEDPEREMPEAERTDPAEAEGEEAAEEETEVTEPETGAVEGSQADRGPAERPGRVCRARKIQRKDLAQLPRCEWKLSNNSFLLHGYYNYRHLALIEEGDIWKLGVPGVYHEKEANAAGAFGFGEFIPVRELGDNTVPEEWDDQENFGYWCRPVRH</sequence>
<gene>
    <name evidence="3" type="ORF">H9873_00755</name>
</gene>
<dbReference type="InterPro" id="IPR046131">
    <property type="entry name" value="DUF6128"/>
</dbReference>
<proteinExistence type="predicted"/>
<organism evidence="3 4">
    <name type="scientific">Candidatus Dorea gallistercoris</name>
    <dbReference type="NCBI Taxonomy" id="2838542"/>
    <lineage>
        <taxon>Bacteria</taxon>
        <taxon>Bacillati</taxon>
        <taxon>Bacillota</taxon>
        <taxon>Clostridia</taxon>
        <taxon>Lachnospirales</taxon>
        <taxon>Lachnospiraceae</taxon>
        <taxon>Dorea</taxon>
    </lineage>
</organism>
<feature type="domain" description="DUF6128" evidence="2">
    <location>
        <begin position="187"/>
        <end position="282"/>
    </location>
</feature>
<protein>
    <recommendedName>
        <fullName evidence="2">DUF6128 domain-containing protein</fullName>
    </recommendedName>
</protein>
<feature type="compositionally biased region" description="Basic and acidic residues" evidence="1">
    <location>
        <begin position="125"/>
        <end position="145"/>
    </location>
</feature>
<name>A0A9D1UCH8_9FIRM</name>
<dbReference type="Pfam" id="PF19623">
    <property type="entry name" value="DUF6128"/>
    <property type="match status" value="1"/>
</dbReference>
<comment type="caution">
    <text evidence="3">The sequence shown here is derived from an EMBL/GenBank/DDBJ whole genome shotgun (WGS) entry which is preliminary data.</text>
</comment>
<accession>A0A9D1UCH8</accession>
<feature type="compositionally biased region" description="Acidic residues" evidence="1">
    <location>
        <begin position="146"/>
        <end position="162"/>
    </location>
</feature>
<dbReference type="EMBL" id="DXGF01000015">
    <property type="protein sequence ID" value="HIW82844.1"/>
    <property type="molecule type" value="Genomic_DNA"/>
</dbReference>
<reference evidence="3" key="2">
    <citation type="submission" date="2021-04" db="EMBL/GenBank/DDBJ databases">
        <authorList>
            <person name="Gilroy R."/>
        </authorList>
    </citation>
    <scope>NUCLEOTIDE SEQUENCE</scope>
    <source>
        <strain evidence="3">ChiSxjej1B13-11762</strain>
    </source>
</reference>